<reference evidence="2 3" key="1">
    <citation type="journal article" date="2016" name="Nat. Commun.">
        <title>Thousands of microbial genomes shed light on interconnected biogeochemical processes in an aquifer system.</title>
        <authorList>
            <person name="Anantharaman K."/>
            <person name="Brown C.T."/>
            <person name="Hug L.A."/>
            <person name="Sharon I."/>
            <person name="Castelle C.J."/>
            <person name="Probst A.J."/>
            <person name="Thomas B.C."/>
            <person name="Singh A."/>
            <person name="Wilkins M.J."/>
            <person name="Karaoz U."/>
            <person name="Brodie E.L."/>
            <person name="Williams K.H."/>
            <person name="Hubbard S.S."/>
            <person name="Banfield J.F."/>
        </authorList>
    </citation>
    <scope>NUCLEOTIDE SEQUENCE [LARGE SCALE GENOMIC DNA]</scope>
</reference>
<accession>A0A1F6VPR5</accession>
<dbReference type="EMBL" id="MFTY01000004">
    <property type="protein sequence ID" value="OGI71633.1"/>
    <property type="molecule type" value="Genomic_DNA"/>
</dbReference>
<sequence>MKNLNKRKRGISIIGILFFGFIIVLVLSYFKISIRSVVESPTAQDNISYVGGGTRNLWDEYFRKPVSYLWNDIFINIFWASFINNMERIRDGQATDYEINAPAVNRK</sequence>
<protein>
    <submittedName>
        <fullName evidence="2">Uncharacterized protein</fullName>
    </submittedName>
</protein>
<feature type="transmembrane region" description="Helical" evidence="1">
    <location>
        <begin position="12"/>
        <end position="30"/>
    </location>
</feature>
<organism evidence="2 3">
    <name type="scientific">Candidatus Nomurabacteria bacterium RIFCSPHIGHO2_02_FULL_35_13</name>
    <dbReference type="NCBI Taxonomy" id="1801748"/>
    <lineage>
        <taxon>Bacteria</taxon>
        <taxon>Candidatus Nomuraibacteriota</taxon>
    </lineage>
</organism>
<dbReference type="AlphaFoldDB" id="A0A1F6VPR5"/>
<evidence type="ECO:0000313" key="3">
    <source>
        <dbReference type="Proteomes" id="UP000177112"/>
    </source>
</evidence>
<evidence type="ECO:0000256" key="1">
    <source>
        <dbReference type="SAM" id="Phobius"/>
    </source>
</evidence>
<keyword evidence="1" id="KW-0812">Transmembrane</keyword>
<gene>
    <name evidence="2" type="ORF">A3B84_00050</name>
</gene>
<dbReference type="Proteomes" id="UP000177112">
    <property type="component" value="Unassembled WGS sequence"/>
</dbReference>
<name>A0A1F6VPR5_9BACT</name>
<keyword evidence="1" id="KW-1133">Transmembrane helix</keyword>
<evidence type="ECO:0000313" key="2">
    <source>
        <dbReference type="EMBL" id="OGI71633.1"/>
    </source>
</evidence>
<keyword evidence="1" id="KW-0472">Membrane</keyword>
<dbReference type="STRING" id="1801748.A3B84_00050"/>
<proteinExistence type="predicted"/>
<comment type="caution">
    <text evidence="2">The sequence shown here is derived from an EMBL/GenBank/DDBJ whole genome shotgun (WGS) entry which is preliminary data.</text>
</comment>